<proteinExistence type="predicted"/>
<keyword evidence="3" id="KW-1185">Reference proteome</keyword>
<dbReference type="EMBL" id="CAMXCT020001062">
    <property type="protein sequence ID" value="CAL1139615.1"/>
    <property type="molecule type" value="Genomic_DNA"/>
</dbReference>
<gene>
    <name evidence="1" type="ORF">C1SCF055_LOCUS13607</name>
</gene>
<protein>
    <submittedName>
        <fullName evidence="1">Uncharacterized protein</fullName>
    </submittedName>
</protein>
<dbReference type="AlphaFoldDB" id="A0A9P1FTG2"/>
<name>A0A9P1FTG2_9DINO</name>
<sequence>MLLLSWNETGGKAKAIQQAPVMGGRDKDLPSQCCRALAPEDISMFYLWLQNRRCSKAASPLLKDYTAAFDDLTKMQAEMRNVLETLEEIDLEVMKGNKDLWKEARPLMRAEMALRETLLQSVPLLRRAPDEDRKNLDVHDSLPGWKSSEVIV</sequence>
<organism evidence="1">
    <name type="scientific">Cladocopium goreaui</name>
    <dbReference type="NCBI Taxonomy" id="2562237"/>
    <lineage>
        <taxon>Eukaryota</taxon>
        <taxon>Sar</taxon>
        <taxon>Alveolata</taxon>
        <taxon>Dinophyceae</taxon>
        <taxon>Suessiales</taxon>
        <taxon>Symbiodiniaceae</taxon>
        <taxon>Cladocopium</taxon>
    </lineage>
</organism>
<dbReference type="EMBL" id="CAMXCT010001062">
    <property type="protein sequence ID" value="CAI3986240.1"/>
    <property type="molecule type" value="Genomic_DNA"/>
</dbReference>
<evidence type="ECO:0000313" key="3">
    <source>
        <dbReference type="Proteomes" id="UP001152797"/>
    </source>
</evidence>
<evidence type="ECO:0000313" key="2">
    <source>
        <dbReference type="EMBL" id="CAL1139615.1"/>
    </source>
</evidence>
<comment type="caution">
    <text evidence="1">The sequence shown here is derived from an EMBL/GenBank/DDBJ whole genome shotgun (WGS) entry which is preliminary data.</text>
</comment>
<dbReference type="EMBL" id="CAMXCT030001062">
    <property type="protein sequence ID" value="CAL4773552.1"/>
    <property type="molecule type" value="Genomic_DNA"/>
</dbReference>
<reference evidence="2" key="2">
    <citation type="submission" date="2024-04" db="EMBL/GenBank/DDBJ databases">
        <authorList>
            <person name="Chen Y."/>
            <person name="Shah S."/>
            <person name="Dougan E. K."/>
            <person name="Thang M."/>
            <person name="Chan C."/>
        </authorList>
    </citation>
    <scope>NUCLEOTIDE SEQUENCE [LARGE SCALE GENOMIC DNA]</scope>
</reference>
<accession>A0A9P1FTG2</accession>
<reference evidence="1" key="1">
    <citation type="submission" date="2022-10" db="EMBL/GenBank/DDBJ databases">
        <authorList>
            <person name="Chen Y."/>
            <person name="Dougan E. K."/>
            <person name="Chan C."/>
            <person name="Rhodes N."/>
            <person name="Thang M."/>
        </authorList>
    </citation>
    <scope>NUCLEOTIDE SEQUENCE</scope>
</reference>
<dbReference type="Proteomes" id="UP001152797">
    <property type="component" value="Unassembled WGS sequence"/>
</dbReference>
<evidence type="ECO:0000313" key="1">
    <source>
        <dbReference type="EMBL" id="CAI3986240.1"/>
    </source>
</evidence>